<dbReference type="InterPro" id="IPR051219">
    <property type="entry name" value="Heterochromatin_chromo-domain"/>
</dbReference>
<dbReference type="CDD" id="cd00024">
    <property type="entry name" value="CD_CSD"/>
    <property type="match status" value="1"/>
</dbReference>
<protein>
    <submittedName>
        <fullName evidence="5">Uncharacterized protein</fullName>
    </submittedName>
</protein>
<feature type="compositionally biased region" description="Basic and acidic residues" evidence="4">
    <location>
        <begin position="228"/>
        <end position="241"/>
    </location>
</feature>
<organism evidence="5 6">
    <name type="scientific">Fusarium fujikuroi</name>
    <name type="common">Bakanae and foot rot disease fungus</name>
    <name type="synonym">Gibberella fujikuroi</name>
    <dbReference type="NCBI Taxonomy" id="5127"/>
    <lineage>
        <taxon>Eukaryota</taxon>
        <taxon>Fungi</taxon>
        <taxon>Dikarya</taxon>
        <taxon>Ascomycota</taxon>
        <taxon>Pezizomycotina</taxon>
        <taxon>Sordariomycetes</taxon>
        <taxon>Hypocreomycetidae</taxon>
        <taxon>Hypocreales</taxon>
        <taxon>Nectriaceae</taxon>
        <taxon>Fusarium</taxon>
        <taxon>Fusarium fujikuroi species complex</taxon>
    </lineage>
</organism>
<feature type="compositionally biased region" description="Low complexity" evidence="4">
    <location>
        <begin position="179"/>
        <end position="192"/>
    </location>
</feature>
<dbReference type="InterPro" id="IPR000953">
    <property type="entry name" value="Chromo/chromo_shadow_dom"/>
</dbReference>
<dbReference type="InterPro" id="IPR016197">
    <property type="entry name" value="Chromo-like_dom_sf"/>
</dbReference>
<dbReference type="SUPFAM" id="SSF54160">
    <property type="entry name" value="Chromo domain-like"/>
    <property type="match status" value="2"/>
</dbReference>
<proteinExistence type="predicted"/>
<comment type="subunit">
    <text evidence="2">Component of the NuA4 histone acetyltransferase complex.</text>
</comment>
<gene>
    <name evidence="5" type="ORF">C2S_4218</name>
</gene>
<feature type="compositionally biased region" description="Basic residues" evidence="4">
    <location>
        <begin position="388"/>
        <end position="404"/>
    </location>
</feature>
<comment type="subcellular location">
    <subcellularLocation>
        <location evidence="1">Nucleus</location>
    </subcellularLocation>
</comment>
<evidence type="ECO:0000256" key="1">
    <source>
        <dbReference type="ARBA" id="ARBA00004123"/>
    </source>
</evidence>
<dbReference type="Proteomes" id="UP000760494">
    <property type="component" value="Unassembled WGS sequence"/>
</dbReference>
<dbReference type="GO" id="GO:0006338">
    <property type="term" value="P:chromatin remodeling"/>
    <property type="evidence" value="ECO:0007669"/>
    <property type="project" value="UniProtKB-ARBA"/>
</dbReference>
<accession>A0A2H3S779</accession>
<feature type="compositionally biased region" description="Low complexity" evidence="4">
    <location>
        <begin position="156"/>
        <end position="166"/>
    </location>
</feature>
<name>A0A2H3S779_FUSFU</name>
<evidence type="ECO:0000256" key="3">
    <source>
        <dbReference type="ARBA" id="ARBA00023242"/>
    </source>
</evidence>
<evidence type="ECO:0000256" key="4">
    <source>
        <dbReference type="SAM" id="MobiDB-lite"/>
    </source>
</evidence>
<evidence type="ECO:0000313" key="5">
    <source>
        <dbReference type="EMBL" id="VTT60648.1"/>
    </source>
</evidence>
<reference evidence="5" key="1">
    <citation type="submission" date="2019-05" db="EMBL/GenBank/DDBJ databases">
        <authorList>
            <person name="Piombo E."/>
        </authorList>
    </citation>
    <scope>NUCLEOTIDE SEQUENCE</scope>
    <source>
        <strain evidence="5">C2S</strain>
    </source>
</reference>
<dbReference type="GO" id="GO:0005634">
    <property type="term" value="C:nucleus"/>
    <property type="evidence" value="ECO:0007669"/>
    <property type="project" value="UniProtKB-SubCell"/>
</dbReference>
<sequence length="427" mass="47083">MNAIFNFLSSPLKQPAERPPPSSMPLTASRPSLSPREQRLAKRAADRFSEPAGRSPRSRLSNVSLASTDDNTAEISVVSRRRETIAMAPPPSVKKRISTSTRSSPIHKPKPNGSVSRVTSSPAVRSSPRRRESAELGESSPALIAASPAFPKRVSRVATSSPAVRSSPRRRESAELGESSPALIASSPASIPKRGINGVSRSSEAAESPRRSSRASRVTEAQINGTKKTPEEQPEEAHFGEEGEEVQAEDDKRYEFVRITDHRWAEGEDEIELLMQWKDGETSWISEELLHTDNKQALFAYWRSQPNGRPTNPENDVYHVFAIRKHRVRNGIPQVLVEWLGYDASENTWEDQDYIEKVAPKLVDAYFDQVKGKGKIQAKPKSQAKSNAKSKAKPKAPARTKAPAKTKAQAKTSARGVTRSSARVSKR</sequence>
<dbReference type="InterPro" id="IPR023780">
    <property type="entry name" value="Chromo_domain"/>
</dbReference>
<dbReference type="AlphaFoldDB" id="A0A2H3S779"/>
<keyword evidence="3" id="KW-0539">Nucleus</keyword>
<feature type="compositionally biased region" description="Low complexity" evidence="4">
    <location>
        <begin position="405"/>
        <end position="414"/>
    </location>
</feature>
<dbReference type="PROSITE" id="PS50013">
    <property type="entry name" value="CHROMO_2"/>
    <property type="match status" value="1"/>
</dbReference>
<evidence type="ECO:0000256" key="2">
    <source>
        <dbReference type="ARBA" id="ARBA00011353"/>
    </source>
</evidence>
<feature type="region of interest" description="Disordered" evidence="4">
    <location>
        <begin position="373"/>
        <end position="427"/>
    </location>
</feature>
<comment type="caution">
    <text evidence="5">The sequence shown here is derived from an EMBL/GenBank/DDBJ whole genome shotgun (WGS) entry which is preliminary data.</text>
</comment>
<feature type="compositionally biased region" description="Basic and acidic residues" evidence="4">
    <location>
        <begin position="36"/>
        <end position="49"/>
    </location>
</feature>
<feature type="compositionally biased region" description="Polar residues" evidence="4">
    <location>
        <begin position="418"/>
        <end position="427"/>
    </location>
</feature>
<dbReference type="Pfam" id="PF00385">
    <property type="entry name" value="Chromo"/>
    <property type="match status" value="1"/>
</dbReference>
<feature type="compositionally biased region" description="Low complexity" evidence="4">
    <location>
        <begin position="114"/>
        <end position="126"/>
    </location>
</feature>
<dbReference type="Gene3D" id="2.40.50.40">
    <property type="match status" value="2"/>
</dbReference>
<dbReference type="PANTHER" id="PTHR22812">
    <property type="entry name" value="CHROMOBOX PROTEIN"/>
    <property type="match status" value="1"/>
</dbReference>
<feature type="region of interest" description="Disordered" evidence="4">
    <location>
        <begin position="1"/>
        <end position="252"/>
    </location>
</feature>
<dbReference type="SMART" id="SM00298">
    <property type="entry name" value="CHROMO"/>
    <property type="match status" value="2"/>
</dbReference>
<evidence type="ECO:0000313" key="6">
    <source>
        <dbReference type="Proteomes" id="UP000760494"/>
    </source>
</evidence>
<dbReference type="EMBL" id="CABFJX010000046">
    <property type="protein sequence ID" value="VTT60648.1"/>
    <property type="molecule type" value="Genomic_DNA"/>
</dbReference>
<feature type="compositionally biased region" description="Polar residues" evidence="4">
    <location>
        <begin position="58"/>
        <end position="74"/>
    </location>
</feature>